<gene>
    <name evidence="2" type="ORF">G7082_12315</name>
</gene>
<feature type="chain" id="PRO_5039082036" description="Lipoprotein" evidence="1">
    <location>
        <begin position="22"/>
        <end position="132"/>
    </location>
</feature>
<dbReference type="Proteomes" id="UP000501747">
    <property type="component" value="Chromosome"/>
</dbReference>
<evidence type="ECO:0008006" key="4">
    <source>
        <dbReference type="Google" id="ProtNLM"/>
    </source>
</evidence>
<accession>A0A6G8AW74</accession>
<dbReference type="KEGG" id="vhy:G7082_12315"/>
<dbReference type="EMBL" id="CP049887">
    <property type="protein sequence ID" value="QIL49219.1"/>
    <property type="molecule type" value="Genomic_DNA"/>
</dbReference>
<evidence type="ECO:0000313" key="3">
    <source>
        <dbReference type="Proteomes" id="UP000501747"/>
    </source>
</evidence>
<dbReference type="AlphaFoldDB" id="A0A6G8AW74"/>
<keyword evidence="3" id="KW-1185">Reference proteome</keyword>
<keyword evidence="1" id="KW-0732">Signal</keyword>
<feature type="signal peptide" evidence="1">
    <location>
        <begin position="1"/>
        <end position="21"/>
    </location>
</feature>
<dbReference type="PROSITE" id="PS51257">
    <property type="entry name" value="PROKAR_LIPOPROTEIN"/>
    <property type="match status" value="1"/>
</dbReference>
<reference evidence="2 3" key="1">
    <citation type="submission" date="2020-03" db="EMBL/GenBank/DDBJ databases">
        <title>Vagococcus sp. nov., isolated from beetles.</title>
        <authorList>
            <person name="Hyun D.-W."/>
            <person name="Bae J.-W."/>
        </authorList>
    </citation>
    <scope>NUCLEOTIDE SEQUENCE [LARGE SCALE GENOMIC DNA]</scope>
    <source>
        <strain evidence="2 3">HDW17B</strain>
    </source>
</reference>
<evidence type="ECO:0000313" key="2">
    <source>
        <dbReference type="EMBL" id="QIL49219.1"/>
    </source>
</evidence>
<name>A0A6G8AW74_9ENTE</name>
<sequence>MKNKRMIVSFLLLGFIFLVGCSQNNPSIKLSGIEVEKTDTESFKPYQTITDKEEIKIIQEITKKLDDTAVPDIALEGPTNYQFYFTYDTKDADVKPVVYQLQKVTNTDVYRLNNLELSVDDSRAVQKILIEK</sequence>
<protein>
    <recommendedName>
        <fullName evidence="4">Lipoprotein</fullName>
    </recommendedName>
</protein>
<evidence type="ECO:0000256" key="1">
    <source>
        <dbReference type="SAM" id="SignalP"/>
    </source>
</evidence>
<dbReference type="RefSeq" id="WP_166035345.1">
    <property type="nucleotide sequence ID" value="NZ_CP049887.1"/>
</dbReference>
<organism evidence="2 3">
    <name type="scientific">Vagococcus hydrophili</name>
    <dbReference type="NCBI Taxonomy" id="2714947"/>
    <lineage>
        <taxon>Bacteria</taxon>
        <taxon>Bacillati</taxon>
        <taxon>Bacillota</taxon>
        <taxon>Bacilli</taxon>
        <taxon>Lactobacillales</taxon>
        <taxon>Enterococcaceae</taxon>
        <taxon>Vagococcus</taxon>
    </lineage>
</organism>
<proteinExistence type="predicted"/>